<gene>
    <name evidence="1" type="ORF">EYC82_15065</name>
</gene>
<dbReference type="Gene3D" id="3.50.30.50">
    <property type="entry name" value="Putative cyclase"/>
    <property type="match status" value="1"/>
</dbReference>
<dbReference type="PANTHER" id="PTHR34861">
    <property type="match status" value="1"/>
</dbReference>
<dbReference type="InterPro" id="IPR007325">
    <property type="entry name" value="KFase/CYL"/>
</dbReference>
<dbReference type="SUPFAM" id="SSF102198">
    <property type="entry name" value="Putative cyclase"/>
    <property type="match status" value="1"/>
</dbReference>
<comment type="caution">
    <text evidence="1">The sequence shown here is derived from an EMBL/GenBank/DDBJ whole genome shotgun (WGS) entry which is preliminary data.</text>
</comment>
<proteinExistence type="predicted"/>
<dbReference type="PANTHER" id="PTHR34861:SF10">
    <property type="entry name" value="CYCLASE"/>
    <property type="match status" value="1"/>
</dbReference>
<dbReference type="Pfam" id="PF04199">
    <property type="entry name" value="Cyclase"/>
    <property type="match status" value="1"/>
</dbReference>
<keyword evidence="2" id="KW-1185">Reference proteome</keyword>
<dbReference type="EMBL" id="SHNO01000001">
    <property type="protein sequence ID" value="MCX2978685.1"/>
    <property type="molecule type" value="Genomic_DNA"/>
</dbReference>
<name>A0ABT3T8V3_9GAMM</name>
<dbReference type="InterPro" id="IPR037175">
    <property type="entry name" value="KFase_sf"/>
</dbReference>
<organism evidence="1 2">
    <name type="scientific">Candidatus Marimicrobium litorale</name>
    <dbReference type="NCBI Taxonomy" id="2518991"/>
    <lineage>
        <taxon>Bacteria</taxon>
        <taxon>Pseudomonadati</taxon>
        <taxon>Pseudomonadota</taxon>
        <taxon>Gammaproteobacteria</taxon>
        <taxon>Cellvibrionales</taxon>
        <taxon>Halieaceae</taxon>
        <taxon>Marimicrobium</taxon>
    </lineage>
</organism>
<dbReference type="Proteomes" id="UP001143304">
    <property type="component" value="Unassembled WGS sequence"/>
</dbReference>
<sequence length="315" mass="34228">MKIWRGTMQCQRESSGQGFIKLYARMLALLCVGIGLNHQIALADDDLIQLLKAATVIELNFIWDHNSPLMSLNPPYALALVNSHKQTKGMIKDISFAADMMYFSGQHGAPNLDALGHIGHNGELYGGLDAAASEGSGGLLELGIEHYPKERFVNRGVLLDVARFKNIDALAPGQEISAEILEATARAQGVEIRAGDSVLIRTGYGQYFDSDKAKYMGPRPGPGASAAQWLAEKSVFLTGDDQLTYEVYPDEGTIFPAHRILLADNGIYIVENMNLEELAKVLAERNTYEFALVLNPPRIRGATGAAINAFAVVPP</sequence>
<reference evidence="1" key="1">
    <citation type="submission" date="2019-02" db="EMBL/GenBank/DDBJ databases">
        <authorList>
            <person name="Li S.-H."/>
        </authorList>
    </citation>
    <scope>NUCLEOTIDE SEQUENCE</scope>
    <source>
        <strain evidence="1">IMCC11814</strain>
    </source>
</reference>
<evidence type="ECO:0000313" key="2">
    <source>
        <dbReference type="Proteomes" id="UP001143304"/>
    </source>
</evidence>
<protein>
    <submittedName>
        <fullName evidence="1">Cyclase family protein</fullName>
    </submittedName>
</protein>
<evidence type="ECO:0000313" key="1">
    <source>
        <dbReference type="EMBL" id="MCX2978685.1"/>
    </source>
</evidence>
<accession>A0ABT3T8V3</accession>